<proteinExistence type="predicted"/>
<dbReference type="Proteomes" id="UP001055102">
    <property type="component" value="Unassembled WGS sequence"/>
</dbReference>
<evidence type="ECO:0000313" key="3">
    <source>
        <dbReference type="Proteomes" id="UP001055102"/>
    </source>
</evidence>
<evidence type="ECO:0000256" key="1">
    <source>
        <dbReference type="SAM" id="MobiDB-lite"/>
    </source>
</evidence>
<gene>
    <name evidence="2" type="ORF">AOPFMNJM_4031</name>
</gene>
<evidence type="ECO:0000313" key="2">
    <source>
        <dbReference type="EMBL" id="GJE08688.1"/>
    </source>
</evidence>
<comment type="caution">
    <text evidence="2">The sequence shown here is derived from an EMBL/GenBank/DDBJ whole genome shotgun (WGS) entry which is preliminary data.</text>
</comment>
<sequence length="102" mass="10166">MSVTARMLRLTRRLTETTLAQTCAVSAIRAGSEGSTAHSAAYASQNATHATRGLADPVTVATGAGAGSAARRVSVALAGPAASSAATTHGSGLDHLPPMRRP</sequence>
<reference evidence="2" key="2">
    <citation type="submission" date="2021-08" db="EMBL/GenBank/DDBJ databases">
        <authorList>
            <person name="Tani A."/>
            <person name="Ola A."/>
            <person name="Ogura Y."/>
            <person name="Katsura K."/>
            <person name="Hayashi T."/>
        </authorList>
    </citation>
    <scope>NUCLEOTIDE SEQUENCE</scope>
    <source>
        <strain evidence="2">LMG 23639</strain>
    </source>
</reference>
<accession>A0ABQ4T342</accession>
<feature type="region of interest" description="Disordered" evidence="1">
    <location>
        <begin position="78"/>
        <end position="102"/>
    </location>
</feature>
<dbReference type="EMBL" id="BPQR01000085">
    <property type="protein sequence ID" value="GJE08688.1"/>
    <property type="molecule type" value="Genomic_DNA"/>
</dbReference>
<name>A0ABQ4T342_9HYPH</name>
<organism evidence="2 3">
    <name type="scientific">Methylobacterium jeotgali</name>
    <dbReference type="NCBI Taxonomy" id="381630"/>
    <lineage>
        <taxon>Bacteria</taxon>
        <taxon>Pseudomonadati</taxon>
        <taxon>Pseudomonadota</taxon>
        <taxon>Alphaproteobacteria</taxon>
        <taxon>Hyphomicrobiales</taxon>
        <taxon>Methylobacteriaceae</taxon>
        <taxon>Methylobacterium</taxon>
    </lineage>
</organism>
<protein>
    <submittedName>
        <fullName evidence="2">Uncharacterized protein</fullName>
    </submittedName>
</protein>
<keyword evidence="3" id="KW-1185">Reference proteome</keyword>
<reference evidence="2" key="1">
    <citation type="journal article" date="2021" name="Front. Microbiol.">
        <title>Comprehensive Comparative Genomics and Phenotyping of Methylobacterium Species.</title>
        <authorList>
            <person name="Alessa O."/>
            <person name="Ogura Y."/>
            <person name="Fujitani Y."/>
            <person name="Takami H."/>
            <person name="Hayashi T."/>
            <person name="Sahin N."/>
            <person name="Tani A."/>
        </authorList>
    </citation>
    <scope>NUCLEOTIDE SEQUENCE</scope>
    <source>
        <strain evidence="2">LMG 23639</strain>
    </source>
</reference>
<feature type="compositionally biased region" description="Low complexity" evidence="1">
    <location>
        <begin position="78"/>
        <end position="93"/>
    </location>
</feature>